<dbReference type="OrthoDB" id="76388at2759"/>
<dbReference type="InterPro" id="IPR001223">
    <property type="entry name" value="Glyco_hydro18_cat"/>
</dbReference>
<dbReference type="InterPro" id="IPR029070">
    <property type="entry name" value="Chitinase_insertion_sf"/>
</dbReference>
<dbReference type="Pfam" id="PF00704">
    <property type="entry name" value="Glyco_hydro_18"/>
    <property type="match status" value="1"/>
</dbReference>
<feature type="non-terminal residue" evidence="2">
    <location>
        <position position="1"/>
    </location>
</feature>
<dbReference type="GO" id="GO:0005975">
    <property type="term" value="P:carbohydrate metabolic process"/>
    <property type="evidence" value="ECO:0007669"/>
    <property type="project" value="InterPro"/>
</dbReference>
<reference evidence="2 3" key="1">
    <citation type="journal article" date="2014" name="Nature">
        <title>The genome of the recently domesticated crop plant sugar beet (Beta vulgaris).</title>
        <authorList>
            <person name="Dohm J.C."/>
            <person name="Minoche A.E."/>
            <person name="Holtgrawe D."/>
            <person name="Capella-Gutierrez S."/>
            <person name="Zakrzewski F."/>
            <person name="Tafer H."/>
            <person name="Rupp O."/>
            <person name="Sorensen T.R."/>
            <person name="Stracke R."/>
            <person name="Reinhardt R."/>
            <person name="Goesmann A."/>
            <person name="Kraft T."/>
            <person name="Schulz B."/>
            <person name="Stadler P.F."/>
            <person name="Schmidt T."/>
            <person name="Gabaldon T."/>
            <person name="Lehrach H."/>
            <person name="Weisshaar B."/>
            <person name="Himmelbauer H."/>
        </authorList>
    </citation>
    <scope>NUCLEOTIDE SEQUENCE [LARGE SCALE GENOMIC DNA]</scope>
    <source>
        <tissue evidence="2">Taproot</tissue>
    </source>
</reference>
<dbReference type="AlphaFoldDB" id="A0A0J7YMV7"/>
<name>A0A0J7YMV7_BETVV</name>
<dbReference type="PROSITE" id="PS51910">
    <property type="entry name" value="GH18_2"/>
    <property type="match status" value="1"/>
</dbReference>
<feature type="domain" description="GH18" evidence="1">
    <location>
        <begin position="1"/>
        <end position="85"/>
    </location>
</feature>
<evidence type="ECO:0000313" key="3">
    <source>
        <dbReference type="Proteomes" id="UP000035740"/>
    </source>
</evidence>
<sequence length="95" mass="10950">PSFDDIQENFTKANGFEPIWDPTADAGYLYNEETNEFVTYEAPNSSFIKAQYALQKKLRGMFMWELSYDSKAVILQKLLQGLGLAKKSYRQSCFC</sequence>
<dbReference type="InterPro" id="IPR017853">
    <property type="entry name" value="GH"/>
</dbReference>
<proteinExistence type="predicted"/>
<evidence type="ECO:0000259" key="1">
    <source>
        <dbReference type="PROSITE" id="PS51910"/>
    </source>
</evidence>
<dbReference type="SUPFAM" id="SSF51445">
    <property type="entry name" value="(Trans)glycosidases"/>
    <property type="match status" value="1"/>
</dbReference>
<dbReference type="EMBL" id="KQ118396">
    <property type="protein sequence ID" value="KMS64932.1"/>
    <property type="molecule type" value="Genomic_DNA"/>
</dbReference>
<evidence type="ECO:0000313" key="2">
    <source>
        <dbReference type="EMBL" id="KMS64932.1"/>
    </source>
</evidence>
<organism evidence="2 3">
    <name type="scientific">Beta vulgaris subsp. vulgaris</name>
    <name type="common">Beet</name>
    <dbReference type="NCBI Taxonomy" id="3555"/>
    <lineage>
        <taxon>Eukaryota</taxon>
        <taxon>Viridiplantae</taxon>
        <taxon>Streptophyta</taxon>
        <taxon>Embryophyta</taxon>
        <taxon>Tracheophyta</taxon>
        <taxon>Spermatophyta</taxon>
        <taxon>Magnoliopsida</taxon>
        <taxon>eudicotyledons</taxon>
        <taxon>Gunneridae</taxon>
        <taxon>Pentapetalae</taxon>
        <taxon>Caryophyllales</taxon>
        <taxon>Chenopodiaceae</taxon>
        <taxon>Betoideae</taxon>
        <taxon>Beta</taxon>
    </lineage>
</organism>
<gene>
    <name evidence="2" type="ORF">BVRB_041150</name>
</gene>
<protein>
    <recommendedName>
        <fullName evidence="1">GH18 domain-containing protein</fullName>
    </recommendedName>
</protein>
<dbReference type="SUPFAM" id="SSF54556">
    <property type="entry name" value="Chitinase insertion domain"/>
    <property type="match status" value="1"/>
</dbReference>
<dbReference type="Gene3D" id="3.20.20.80">
    <property type="entry name" value="Glycosidases"/>
    <property type="match status" value="1"/>
</dbReference>
<dbReference type="Gramene" id="KMS64932">
    <property type="protein sequence ID" value="KMS64932"/>
    <property type="gene ID" value="BVRB_041150"/>
</dbReference>
<keyword evidence="3" id="KW-1185">Reference proteome</keyword>
<dbReference type="Gene3D" id="3.10.50.10">
    <property type="match status" value="1"/>
</dbReference>
<accession>A0A0J7YMV7</accession>
<dbReference type="Proteomes" id="UP000035740">
    <property type="component" value="Unassembled WGS sequence"/>
</dbReference>